<organism evidence="3 4">
    <name type="scientific">Trichoplax adhaerens</name>
    <name type="common">Trichoplax reptans</name>
    <dbReference type="NCBI Taxonomy" id="10228"/>
    <lineage>
        <taxon>Eukaryota</taxon>
        <taxon>Metazoa</taxon>
        <taxon>Placozoa</taxon>
        <taxon>Uniplacotomia</taxon>
        <taxon>Trichoplacea</taxon>
        <taxon>Trichoplacidae</taxon>
        <taxon>Trichoplax</taxon>
    </lineage>
</organism>
<dbReference type="CTD" id="6758923"/>
<evidence type="ECO:0000259" key="2">
    <source>
        <dbReference type="Pfam" id="PF16095"/>
    </source>
</evidence>
<dbReference type="PANTHER" id="PTHR12449">
    <property type="entry name" value="DEATH DOMAIN-CONTAINING PROTEIN"/>
    <property type="match status" value="1"/>
</dbReference>
<feature type="domain" description="COR" evidence="2">
    <location>
        <begin position="537"/>
        <end position="686"/>
    </location>
</feature>
<dbReference type="Proteomes" id="UP000009022">
    <property type="component" value="Unassembled WGS sequence"/>
</dbReference>
<dbReference type="PhylomeDB" id="B3SBR8"/>
<sequence>MKVALDGKILPTSRTDNLFALILIRILTLFFISSRGTSRSTLNAKLQLCYTVGLDQNDIEIEDNSTNKYIDEEKAAIEKFNAVIAIPNILVFYAIENKIIENLNAMLLQAQSNPLLSSYAMKILQEGSLKVANTDLKSKNSTYTDAINDKEYIKAYNEALQDGQCRNDFTKIIFAGPESVGKTTIMNVFTNQGIIISVSQTEIIDDTGRYVNLIVYNILDKKIYHFQIVLYRKVLAAIQKFKTKLNIVPNINPDIQVSKVDRQIQTIETDTFISTDKIKSVISDNRPMAIDTLVSTVSITQKIHKILMYEDFMRSIIDMKGEIVDDDNQYGKLVDFGGQAVYHVTHRPFLSGNSIYILVFNITRDFDDFVIDREGNPTNMTYRYAMQEWLTSIIGSHDGDETVQVEIDGKLQQYSLPVVILVASHGDQIQDCQERQRRFKAFENSIIVTMPIYKSNICFSDIIFHCDPDDKSSAAIEQRRQTTLQLHELIKRIVSSLPFMKKSIPIRWYIMASILHTSVNDISRQAASTTQFNRIINRIHNIMTLEEVKQLAIDCELYENDEKLRSMLLYLHDIGDIVYCRKKGVEEMIVTNLDWLLNIFRSIIKLDKREYKATNVRESYNQAYQTGKISEAYIDNIVVDFELKKKEKDFVLQLMDSYNIICKIEDQHDSLDNKECHQQYFIPYLLNSSVGTLDLTDYRVSDWLYIGYDEKVIPYIPDGIFYCLLSACLKVWNNSRVKVYYRCAKYYIPDYQCQIVVKKEESRISLLYCYQKYPKEIASRIENNIGSWISKIQPHIIIRDKLNETINERMPKFKSAQSRFYVRCNECSKMTEIVDSYFADSVDIIRCVLCEKFFKSKPTRDWMLLRKERLTNTYGG</sequence>
<gene>
    <name evidence="3" type="ORF">TRIADDRAFT_61712</name>
</gene>
<evidence type="ECO:0000313" key="4">
    <source>
        <dbReference type="Proteomes" id="UP000009022"/>
    </source>
</evidence>
<dbReference type="Pfam" id="PF16095">
    <property type="entry name" value="COR-A"/>
    <property type="match status" value="1"/>
</dbReference>
<dbReference type="Gene3D" id="3.40.50.300">
    <property type="entry name" value="P-loop containing nucleotide triphosphate hydrolases"/>
    <property type="match status" value="1"/>
</dbReference>
<dbReference type="GeneID" id="6758923"/>
<reference evidence="3 4" key="1">
    <citation type="journal article" date="2008" name="Nature">
        <title>The Trichoplax genome and the nature of placozoans.</title>
        <authorList>
            <person name="Srivastava M."/>
            <person name="Begovic E."/>
            <person name="Chapman J."/>
            <person name="Putnam N.H."/>
            <person name="Hellsten U."/>
            <person name="Kawashima T."/>
            <person name="Kuo A."/>
            <person name="Mitros T."/>
            <person name="Salamov A."/>
            <person name="Carpenter M.L."/>
            <person name="Signorovitch A.Y."/>
            <person name="Moreno M.A."/>
            <person name="Kamm K."/>
            <person name="Grimwood J."/>
            <person name="Schmutz J."/>
            <person name="Shapiro H."/>
            <person name="Grigoriev I.V."/>
            <person name="Buss L.W."/>
            <person name="Schierwater B."/>
            <person name="Dellaporta S.L."/>
            <person name="Rokhsar D.S."/>
        </authorList>
    </citation>
    <scope>NUCLEOTIDE SEQUENCE [LARGE SCALE GENOMIC DNA]</scope>
    <source>
        <strain evidence="3 4">Grell-BS-1999</strain>
    </source>
</reference>
<evidence type="ECO:0000256" key="1">
    <source>
        <dbReference type="ARBA" id="ARBA00022737"/>
    </source>
</evidence>
<evidence type="ECO:0000313" key="3">
    <source>
        <dbReference type="EMBL" id="EDV19841.1"/>
    </source>
</evidence>
<dbReference type="SUPFAM" id="SSF52540">
    <property type="entry name" value="P-loop containing nucleoside triphosphate hydrolases"/>
    <property type="match status" value="1"/>
</dbReference>
<keyword evidence="1" id="KW-0677">Repeat</keyword>
<dbReference type="HOGENOM" id="CLU_015649_0_0_1"/>
<dbReference type="InterPro" id="IPR027417">
    <property type="entry name" value="P-loop_NTPase"/>
</dbReference>
<keyword evidence="4" id="KW-1185">Reference proteome</keyword>
<dbReference type="PANTHER" id="PTHR12449:SF18">
    <property type="entry name" value="DEATH DOMAIN-CONTAINING PROTEIN"/>
    <property type="match status" value="1"/>
</dbReference>
<dbReference type="InterPro" id="IPR039788">
    <property type="entry name" value="NOL4/NOL4L"/>
</dbReference>
<proteinExistence type="predicted"/>
<dbReference type="InterPro" id="IPR032171">
    <property type="entry name" value="COR-A"/>
</dbReference>
<name>B3SBR8_TRIAD</name>
<protein>
    <recommendedName>
        <fullName evidence="2">COR domain-containing protein</fullName>
    </recommendedName>
</protein>
<dbReference type="EMBL" id="DS985266">
    <property type="protein sequence ID" value="EDV19841.1"/>
    <property type="molecule type" value="Genomic_DNA"/>
</dbReference>
<dbReference type="InParanoid" id="B3SBR8"/>
<dbReference type="OrthoDB" id="6078042at2759"/>
<dbReference type="AlphaFoldDB" id="B3SBR8"/>
<accession>B3SBR8</accession>
<dbReference type="KEGG" id="tad:TRIADDRAFT_61712"/>
<dbReference type="RefSeq" id="XP_002117711.1">
    <property type="nucleotide sequence ID" value="XM_002117675.1"/>
</dbReference>